<organism evidence="2 3">
    <name type="scientific">Sphingomonas psychrotolerans</name>
    <dbReference type="NCBI Taxonomy" id="1327635"/>
    <lineage>
        <taxon>Bacteria</taxon>
        <taxon>Pseudomonadati</taxon>
        <taxon>Pseudomonadota</taxon>
        <taxon>Alphaproteobacteria</taxon>
        <taxon>Sphingomonadales</taxon>
        <taxon>Sphingomonadaceae</taxon>
        <taxon>Sphingomonas</taxon>
    </lineage>
</organism>
<name>A0A2K8MH38_9SPHN</name>
<feature type="region of interest" description="Disordered" evidence="1">
    <location>
        <begin position="1"/>
        <end position="32"/>
    </location>
</feature>
<gene>
    <name evidence="2" type="ORF">CVN68_02895</name>
</gene>
<dbReference type="KEGG" id="sphc:CVN68_02895"/>
<sequence length="96" mass="10753">MRLRDDALPKKREQQCAKHDEPLRPVRPGRARIPLRPTCGSMSLIGSIEGRDAGQPEPASAWVQCGVFDMLYCLITQVAIRLRPHSRNAGAQDFED</sequence>
<protein>
    <submittedName>
        <fullName evidence="2">Uncharacterized protein</fullName>
    </submittedName>
</protein>
<proteinExistence type="predicted"/>
<feature type="compositionally biased region" description="Basic and acidic residues" evidence="1">
    <location>
        <begin position="1"/>
        <end position="24"/>
    </location>
</feature>
<dbReference type="AlphaFoldDB" id="A0A2K8MH38"/>
<keyword evidence="3" id="KW-1185">Reference proteome</keyword>
<dbReference type="Proteomes" id="UP000229081">
    <property type="component" value="Chromosome"/>
</dbReference>
<evidence type="ECO:0000313" key="2">
    <source>
        <dbReference type="EMBL" id="ATY31059.1"/>
    </source>
</evidence>
<dbReference type="EMBL" id="CP024923">
    <property type="protein sequence ID" value="ATY31059.1"/>
    <property type="molecule type" value="Genomic_DNA"/>
</dbReference>
<evidence type="ECO:0000256" key="1">
    <source>
        <dbReference type="SAM" id="MobiDB-lite"/>
    </source>
</evidence>
<accession>A0A2K8MH38</accession>
<evidence type="ECO:0000313" key="3">
    <source>
        <dbReference type="Proteomes" id="UP000229081"/>
    </source>
</evidence>
<reference evidence="2 3" key="1">
    <citation type="submission" date="2017-11" db="EMBL/GenBank/DDBJ databases">
        <title>Complete genome sequence of Sphingomonas sp. Strain Cra20, a psychrotolerant potential plant growth promoting rhizobacteria.</title>
        <authorList>
            <person name="Luo Y."/>
        </authorList>
    </citation>
    <scope>NUCLEOTIDE SEQUENCE [LARGE SCALE GENOMIC DNA]</scope>
    <source>
        <strain evidence="2 3">Cra20</strain>
    </source>
</reference>